<evidence type="ECO:0000313" key="2">
    <source>
        <dbReference type="Proteomes" id="UP001162480"/>
    </source>
</evidence>
<keyword evidence="2" id="KW-1185">Reference proteome</keyword>
<proteinExistence type="predicted"/>
<dbReference type="EMBL" id="OX597815">
    <property type="protein sequence ID" value="CAI9717808.1"/>
    <property type="molecule type" value="Genomic_DNA"/>
</dbReference>
<accession>A0AA36ALQ8</accession>
<reference evidence="1" key="1">
    <citation type="submission" date="2023-08" db="EMBL/GenBank/DDBJ databases">
        <authorList>
            <person name="Alioto T."/>
            <person name="Alioto T."/>
            <person name="Gomez Garrido J."/>
        </authorList>
    </citation>
    <scope>NUCLEOTIDE SEQUENCE</scope>
</reference>
<sequence>MSTTLGTTKRKDKDWISGRTIKIAEKAKQARCNQSDTFRQLRREAARSARADRNKFWWTVAEDMERAASARDSGKLYSLLRSSTKTGSSGNETILDRNGDPITNLTERIIRWGDHFANLLNHDHLICFCERRDPNLV</sequence>
<gene>
    <name evidence="1" type="ORF">OCTVUL_1B022296</name>
</gene>
<protein>
    <submittedName>
        <fullName evidence="1">Uncharacterized protein</fullName>
    </submittedName>
</protein>
<organism evidence="1 2">
    <name type="scientific">Octopus vulgaris</name>
    <name type="common">Common octopus</name>
    <dbReference type="NCBI Taxonomy" id="6645"/>
    <lineage>
        <taxon>Eukaryota</taxon>
        <taxon>Metazoa</taxon>
        <taxon>Spiralia</taxon>
        <taxon>Lophotrochozoa</taxon>
        <taxon>Mollusca</taxon>
        <taxon>Cephalopoda</taxon>
        <taxon>Coleoidea</taxon>
        <taxon>Octopodiformes</taxon>
        <taxon>Octopoda</taxon>
        <taxon>Incirrata</taxon>
        <taxon>Octopodidae</taxon>
        <taxon>Octopus</taxon>
    </lineage>
</organism>
<dbReference type="Proteomes" id="UP001162480">
    <property type="component" value="Chromosome 2"/>
</dbReference>
<evidence type="ECO:0000313" key="1">
    <source>
        <dbReference type="EMBL" id="CAI9717808.1"/>
    </source>
</evidence>
<name>A0AA36ALQ8_OCTVU</name>
<dbReference type="AlphaFoldDB" id="A0AA36ALQ8"/>